<keyword evidence="3" id="KW-1185">Reference proteome</keyword>
<comment type="caution">
    <text evidence="2">The sequence shown here is derived from an EMBL/GenBank/DDBJ whole genome shotgun (WGS) entry which is preliminary data.</text>
</comment>
<dbReference type="InterPro" id="IPR045775">
    <property type="entry name" value="DUF6207"/>
</dbReference>
<dbReference type="Pfam" id="PF19711">
    <property type="entry name" value="DUF6207"/>
    <property type="match status" value="1"/>
</dbReference>
<gene>
    <name evidence="2" type="ORF">ACFPN6_17945</name>
</gene>
<evidence type="ECO:0000313" key="2">
    <source>
        <dbReference type="EMBL" id="MFC5226449.1"/>
    </source>
</evidence>
<reference evidence="3" key="1">
    <citation type="journal article" date="2019" name="Int. J. Syst. Evol. Microbiol.">
        <title>The Global Catalogue of Microorganisms (GCM) 10K type strain sequencing project: providing services to taxonomists for standard genome sequencing and annotation.</title>
        <authorList>
            <consortium name="The Broad Institute Genomics Platform"/>
            <consortium name="The Broad Institute Genome Sequencing Center for Infectious Disease"/>
            <person name="Wu L."/>
            <person name="Ma J."/>
        </authorList>
    </citation>
    <scope>NUCLEOTIDE SEQUENCE [LARGE SCALE GENOMIC DNA]</scope>
    <source>
        <strain evidence="3">CCM 8479</strain>
    </source>
</reference>
<evidence type="ECO:0000256" key="1">
    <source>
        <dbReference type="SAM" id="MobiDB-lite"/>
    </source>
</evidence>
<evidence type="ECO:0000313" key="3">
    <source>
        <dbReference type="Proteomes" id="UP001596156"/>
    </source>
</evidence>
<sequence length="77" mass="7781">MRFVSLFEANTATVPNLAVVGVAAADGGTASVFQEALAGRRSPIAGRPRRTTGRPGRPASRVSGCAAASICVRSSPP</sequence>
<dbReference type="EMBL" id="JBHSKL010000019">
    <property type="protein sequence ID" value="MFC5226449.1"/>
    <property type="molecule type" value="Genomic_DNA"/>
</dbReference>
<organism evidence="2 3">
    <name type="scientific">Streptomyces fimbriatus</name>
    <dbReference type="NCBI Taxonomy" id="68197"/>
    <lineage>
        <taxon>Bacteria</taxon>
        <taxon>Bacillati</taxon>
        <taxon>Actinomycetota</taxon>
        <taxon>Actinomycetes</taxon>
        <taxon>Kitasatosporales</taxon>
        <taxon>Streptomycetaceae</taxon>
        <taxon>Streptomyces</taxon>
    </lineage>
</organism>
<accession>A0ABW0D8N7</accession>
<dbReference type="Proteomes" id="UP001596156">
    <property type="component" value="Unassembled WGS sequence"/>
</dbReference>
<dbReference type="RefSeq" id="WP_344642678.1">
    <property type="nucleotide sequence ID" value="NZ_BAAASS010000002.1"/>
</dbReference>
<name>A0ABW0D8N7_STRFI</name>
<feature type="region of interest" description="Disordered" evidence="1">
    <location>
        <begin position="41"/>
        <end position="61"/>
    </location>
</feature>
<proteinExistence type="predicted"/>
<protein>
    <submittedName>
        <fullName evidence="2">DUF6207 family protein</fullName>
    </submittedName>
</protein>